<evidence type="ECO:0000313" key="4">
    <source>
        <dbReference type="Proteomes" id="UP000464624"/>
    </source>
</evidence>
<dbReference type="RefSeq" id="WP_232061776.1">
    <property type="nucleotide sequence ID" value="NZ_AP022314.1"/>
</dbReference>
<feature type="transmembrane region" description="Helical" evidence="2">
    <location>
        <begin position="58"/>
        <end position="78"/>
    </location>
</feature>
<dbReference type="Proteomes" id="UP000464624">
    <property type="component" value="Chromosome"/>
</dbReference>
<dbReference type="AlphaFoldDB" id="A0AAD1GZA9"/>
<accession>A0AAD1GZA9</accession>
<organism evidence="3 4">
    <name type="scientific">Mycobacterium xenopi</name>
    <dbReference type="NCBI Taxonomy" id="1789"/>
    <lineage>
        <taxon>Bacteria</taxon>
        <taxon>Bacillati</taxon>
        <taxon>Actinomycetota</taxon>
        <taxon>Actinomycetes</taxon>
        <taxon>Mycobacteriales</taxon>
        <taxon>Mycobacteriaceae</taxon>
        <taxon>Mycobacterium</taxon>
    </lineage>
</organism>
<evidence type="ECO:0000256" key="1">
    <source>
        <dbReference type="SAM" id="MobiDB-lite"/>
    </source>
</evidence>
<evidence type="ECO:0000256" key="2">
    <source>
        <dbReference type="SAM" id="Phobius"/>
    </source>
</evidence>
<reference evidence="3 4" key="1">
    <citation type="submission" date="2019-12" db="EMBL/GenBank/DDBJ databases">
        <title>Complete genome sequence of Mycolicibacterium xenopi str. JCM15661T.</title>
        <authorList>
            <person name="Yoshida M."/>
            <person name="Fukano H."/>
            <person name="Asakura T."/>
            <person name="Hoshino Y."/>
        </authorList>
    </citation>
    <scope>NUCLEOTIDE SEQUENCE [LARGE SCALE GENOMIC DNA]</scope>
    <source>
        <strain evidence="3 4">JCM 15661T</strain>
    </source>
</reference>
<proteinExistence type="predicted"/>
<name>A0AAD1GZA9_MYCXE</name>
<keyword evidence="2" id="KW-0812">Transmembrane</keyword>
<sequence>MTDQQDVDDIESTAIDTAATAIVADANETEAVPLAWSDGDDPPEVSEYRPPSRLTSRLLWVAMVAVVIGGGSAIYYTIHRDSQRTQEGIRQPQAAPPPPAKPLLNGTYRIDYDWERTTARNNKRQGGGVVHWDHTGMPASTWLAFRSACTEMDCIATGIRLDNQNHEKAATPEVRGVLRLVNGVWQDMTPTQVQAQATYTDDGSAACTAWQSVRFNLEPRPDGTFRGDRIQSTDTNECGNQGDTIVTPITATRVGGCATRSAGQCRAVLSASLFITGAVVDRNRHGHTTTCTAGCASTVAGGTRSRPTFPQLSVTDTRDHYRFRGPHRQWPFYLR</sequence>
<gene>
    <name evidence="3" type="ORF">MYXE_19790</name>
</gene>
<evidence type="ECO:0000313" key="3">
    <source>
        <dbReference type="EMBL" id="BBU22189.1"/>
    </source>
</evidence>
<keyword evidence="2" id="KW-0472">Membrane</keyword>
<protein>
    <submittedName>
        <fullName evidence="3">Uncharacterized protein</fullName>
    </submittedName>
</protein>
<feature type="region of interest" description="Disordered" evidence="1">
    <location>
        <begin position="85"/>
        <end position="105"/>
    </location>
</feature>
<dbReference type="KEGG" id="mxe:MYXE_19790"/>
<keyword evidence="2" id="KW-1133">Transmembrane helix</keyword>
<dbReference type="EMBL" id="AP022314">
    <property type="protein sequence ID" value="BBU22189.1"/>
    <property type="molecule type" value="Genomic_DNA"/>
</dbReference>